<dbReference type="SUPFAM" id="SSF82185">
    <property type="entry name" value="Histone H3 K4-specific methyltransferase SET7/9 N-terminal domain"/>
    <property type="match status" value="2"/>
</dbReference>
<dbReference type="PANTHER" id="PTHR43215">
    <property type="entry name" value="RADIAL SPOKE HEAD 1 HOMOLOG"/>
    <property type="match status" value="1"/>
</dbReference>
<keyword evidence="4" id="KW-1185">Reference proteome</keyword>
<dbReference type="PANTHER" id="PTHR43215:SF14">
    <property type="entry name" value="RADIAL SPOKE HEAD 1 HOMOLOG"/>
    <property type="match status" value="1"/>
</dbReference>
<keyword evidence="1" id="KW-0677">Repeat</keyword>
<dbReference type="STRING" id="1169540.A0A0G4EVG4"/>
<evidence type="ECO:0000313" key="3">
    <source>
        <dbReference type="EMBL" id="CEM02621.1"/>
    </source>
</evidence>
<gene>
    <name evidence="3" type="ORF">Vbra_2164</name>
</gene>
<protein>
    <submittedName>
        <fullName evidence="3">Uncharacterized protein</fullName>
    </submittedName>
</protein>
<feature type="coiled-coil region" evidence="2">
    <location>
        <begin position="23"/>
        <end position="72"/>
    </location>
</feature>
<dbReference type="PhylomeDB" id="A0A0G4EVG4"/>
<dbReference type="OrthoDB" id="184064at2759"/>
<reference evidence="3 4" key="1">
    <citation type="submission" date="2014-11" db="EMBL/GenBank/DDBJ databases">
        <authorList>
            <person name="Zhu J."/>
            <person name="Qi W."/>
            <person name="Song R."/>
        </authorList>
    </citation>
    <scope>NUCLEOTIDE SEQUENCE [LARGE SCALE GENOMIC DNA]</scope>
</reference>
<sequence length="354" mass="39715">MNGHHDALSDDAQSLSSAYTVAAADVMQQLQSLQRSQEALAAQHTRQMEQTEARHQAAIEKLESRIRGLEALAGIAVGSMSFEGGVYDGQLMGRKPHGSGILRAQHGRVIYTGDWRHGKRHGRGKSTNGRMVYEGQWADGEMKGKGHITNLTLKDAQGQHLGLFTGPTLDAKPHGEGDMRDDLDQVIYKGEWIDGVKKGAGEATGMPWEEGCKYYGGTFHGQPDGEGELRDGDDQPIYKGEWKNGKRHGQGKAYYRDRRTQGWRRKRWRPVLWFDGEWRKGKVYRGILFPNGGWVDPSEETVWPDPRHCSLPISWQAGQEIPHAYLPGIGYLSQWLANQDVSVYLPDRLRPLAY</sequence>
<dbReference type="AlphaFoldDB" id="A0A0G4EVG4"/>
<accession>A0A0G4EVG4</accession>
<dbReference type="InterPro" id="IPR003409">
    <property type="entry name" value="MORN"/>
</dbReference>
<organism evidence="3 4">
    <name type="scientific">Vitrella brassicaformis (strain CCMP3155)</name>
    <dbReference type="NCBI Taxonomy" id="1169540"/>
    <lineage>
        <taxon>Eukaryota</taxon>
        <taxon>Sar</taxon>
        <taxon>Alveolata</taxon>
        <taxon>Colpodellida</taxon>
        <taxon>Vitrellaceae</taxon>
        <taxon>Vitrella</taxon>
    </lineage>
</organism>
<dbReference type="GO" id="GO:0005829">
    <property type="term" value="C:cytosol"/>
    <property type="evidence" value="ECO:0007669"/>
    <property type="project" value="TreeGrafter"/>
</dbReference>
<dbReference type="InParanoid" id="A0A0G4EVG4"/>
<evidence type="ECO:0000256" key="2">
    <source>
        <dbReference type="SAM" id="Coils"/>
    </source>
</evidence>
<name>A0A0G4EVG4_VITBC</name>
<proteinExistence type="predicted"/>
<dbReference type="SMART" id="SM00698">
    <property type="entry name" value="MORN"/>
    <property type="match status" value="3"/>
</dbReference>
<evidence type="ECO:0000313" key="4">
    <source>
        <dbReference type="Proteomes" id="UP000041254"/>
    </source>
</evidence>
<keyword evidence="2" id="KW-0175">Coiled coil</keyword>
<dbReference type="Gene3D" id="2.20.110.10">
    <property type="entry name" value="Histone H3 K4-specific methyltransferase SET7/9 N-terminal domain"/>
    <property type="match status" value="2"/>
</dbReference>
<dbReference type="EMBL" id="CDMY01000331">
    <property type="protein sequence ID" value="CEM02621.1"/>
    <property type="molecule type" value="Genomic_DNA"/>
</dbReference>
<dbReference type="Pfam" id="PF02493">
    <property type="entry name" value="MORN"/>
    <property type="match status" value="4"/>
</dbReference>
<dbReference type="Proteomes" id="UP000041254">
    <property type="component" value="Unassembled WGS sequence"/>
</dbReference>
<evidence type="ECO:0000256" key="1">
    <source>
        <dbReference type="ARBA" id="ARBA00022737"/>
    </source>
</evidence>
<dbReference type="VEuPathDB" id="CryptoDB:Vbra_2164"/>